<gene>
    <name evidence="6" type="ORF">K402DRAFT_58680</name>
</gene>
<sequence length="234" mass="26026">MEYNTPEQLYKAFTDASRNRSRELGHFRTAWKDPQTHSILDRAKKSSEESSDLSAALQVQQYGWTEEYLQEAKQAGVIQVRGTNTGVDGGDAEEEDGTATVNDFKQAHPSWQVERDESSNNITISFRIPTLTMTFVVSRELDAAGYLLRILGANPWSSAINRCLASRPRQHNLAYTLEMVAAYSSGRTNPCAACGKLADGSSDWLMPSARRSKAGKNEGSVKGMIWEPFHEKCL</sequence>
<evidence type="ECO:0000313" key="7">
    <source>
        <dbReference type="Proteomes" id="UP000800041"/>
    </source>
</evidence>
<evidence type="ECO:0000256" key="2">
    <source>
        <dbReference type="ARBA" id="ARBA00008048"/>
    </source>
</evidence>
<comment type="subcellular location">
    <subcellularLocation>
        <location evidence="1">Nucleus</location>
    </subcellularLocation>
</comment>
<dbReference type="OrthoDB" id="5326237at2759"/>
<evidence type="ECO:0000256" key="4">
    <source>
        <dbReference type="ARBA" id="ARBA00023163"/>
    </source>
</evidence>
<keyword evidence="4" id="KW-0804">Transcription</keyword>
<reference evidence="6" key="1">
    <citation type="journal article" date="2020" name="Stud. Mycol.">
        <title>101 Dothideomycetes genomes: a test case for predicting lifestyles and emergence of pathogens.</title>
        <authorList>
            <person name="Haridas S."/>
            <person name="Albert R."/>
            <person name="Binder M."/>
            <person name="Bloem J."/>
            <person name="Labutti K."/>
            <person name="Salamov A."/>
            <person name="Andreopoulos B."/>
            <person name="Baker S."/>
            <person name="Barry K."/>
            <person name="Bills G."/>
            <person name="Bluhm B."/>
            <person name="Cannon C."/>
            <person name="Castanera R."/>
            <person name="Culley D."/>
            <person name="Daum C."/>
            <person name="Ezra D."/>
            <person name="Gonzalez J."/>
            <person name="Henrissat B."/>
            <person name="Kuo A."/>
            <person name="Liang C."/>
            <person name="Lipzen A."/>
            <person name="Lutzoni F."/>
            <person name="Magnuson J."/>
            <person name="Mondo S."/>
            <person name="Nolan M."/>
            <person name="Ohm R."/>
            <person name="Pangilinan J."/>
            <person name="Park H.-J."/>
            <person name="Ramirez L."/>
            <person name="Alfaro M."/>
            <person name="Sun H."/>
            <person name="Tritt A."/>
            <person name="Yoshinaga Y."/>
            <person name="Zwiers L.-H."/>
            <person name="Turgeon B."/>
            <person name="Goodwin S."/>
            <person name="Spatafora J."/>
            <person name="Crous P."/>
            <person name="Grigoriev I."/>
        </authorList>
    </citation>
    <scope>NUCLEOTIDE SEQUENCE</scope>
    <source>
        <strain evidence="6">CBS 113979</strain>
    </source>
</reference>
<evidence type="ECO:0000256" key="1">
    <source>
        <dbReference type="ARBA" id="ARBA00004123"/>
    </source>
</evidence>
<organism evidence="6 7">
    <name type="scientific">Aulographum hederae CBS 113979</name>
    <dbReference type="NCBI Taxonomy" id="1176131"/>
    <lineage>
        <taxon>Eukaryota</taxon>
        <taxon>Fungi</taxon>
        <taxon>Dikarya</taxon>
        <taxon>Ascomycota</taxon>
        <taxon>Pezizomycotina</taxon>
        <taxon>Dothideomycetes</taxon>
        <taxon>Pleosporomycetidae</taxon>
        <taxon>Aulographales</taxon>
        <taxon>Aulographaceae</taxon>
    </lineage>
</organism>
<keyword evidence="7" id="KW-1185">Reference proteome</keyword>
<proteinExistence type="inferred from homology"/>
<protein>
    <submittedName>
        <fullName evidence="6">Uncharacterized protein</fullName>
    </submittedName>
</protein>
<dbReference type="Pfam" id="PF11571">
    <property type="entry name" value="Med27"/>
    <property type="match status" value="1"/>
</dbReference>
<keyword evidence="5" id="KW-0539">Nucleus</keyword>
<dbReference type="EMBL" id="ML977153">
    <property type="protein sequence ID" value="KAF1987361.1"/>
    <property type="molecule type" value="Genomic_DNA"/>
</dbReference>
<dbReference type="GO" id="GO:0016592">
    <property type="term" value="C:mediator complex"/>
    <property type="evidence" value="ECO:0007669"/>
    <property type="project" value="InterPro"/>
</dbReference>
<evidence type="ECO:0000256" key="5">
    <source>
        <dbReference type="ARBA" id="ARBA00023242"/>
    </source>
</evidence>
<evidence type="ECO:0000256" key="3">
    <source>
        <dbReference type="ARBA" id="ARBA00023015"/>
    </source>
</evidence>
<accession>A0A6G1H2C3</accession>
<dbReference type="InterPro" id="IPR021627">
    <property type="entry name" value="Mediator_Med27"/>
</dbReference>
<keyword evidence="3" id="KW-0805">Transcription regulation</keyword>
<comment type="similarity">
    <text evidence="2">Belongs to the Mediator complex subunit 27 family.</text>
</comment>
<dbReference type="AlphaFoldDB" id="A0A6G1H2C3"/>
<name>A0A6G1H2C3_9PEZI</name>
<dbReference type="Proteomes" id="UP000800041">
    <property type="component" value="Unassembled WGS sequence"/>
</dbReference>
<evidence type="ECO:0000313" key="6">
    <source>
        <dbReference type="EMBL" id="KAF1987361.1"/>
    </source>
</evidence>